<dbReference type="AlphaFoldDB" id="A0AAD3SJC3"/>
<dbReference type="Proteomes" id="UP001279734">
    <property type="component" value="Unassembled WGS sequence"/>
</dbReference>
<keyword evidence="3" id="KW-1185">Reference proteome</keyword>
<gene>
    <name evidence="2" type="ORF">Nepgr_014028</name>
</gene>
<comment type="caution">
    <text evidence="2">The sequence shown here is derived from an EMBL/GenBank/DDBJ whole genome shotgun (WGS) entry which is preliminary data.</text>
</comment>
<reference evidence="2" key="1">
    <citation type="submission" date="2023-05" db="EMBL/GenBank/DDBJ databases">
        <title>Nepenthes gracilis genome sequencing.</title>
        <authorList>
            <person name="Fukushima K."/>
        </authorList>
    </citation>
    <scope>NUCLEOTIDE SEQUENCE</scope>
    <source>
        <strain evidence="2">SING2019-196</strain>
    </source>
</reference>
<protein>
    <submittedName>
        <fullName evidence="2">Uncharacterized protein</fullName>
    </submittedName>
</protein>
<evidence type="ECO:0000313" key="3">
    <source>
        <dbReference type="Proteomes" id="UP001279734"/>
    </source>
</evidence>
<feature type="transmembrane region" description="Helical" evidence="1">
    <location>
        <begin position="36"/>
        <end position="56"/>
    </location>
</feature>
<evidence type="ECO:0000313" key="2">
    <source>
        <dbReference type="EMBL" id="GMH12187.1"/>
    </source>
</evidence>
<accession>A0AAD3SJC3</accession>
<name>A0AAD3SJC3_NEPGR</name>
<organism evidence="2 3">
    <name type="scientific">Nepenthes gracilis</name>
    <name type="common">Slender pitcher plant</name>
    <dbReference type="NCBI Taxonomy" id="150966"/>
    <lineage>
        <taxon>Eukaryota</taxon>
        <taxon>Viridiplantae</taxon>
        <taxon>Streptophyta</taxon>
        <taxon>Embryophyta</taxon>
        <taxon>Tracheophyta</taxon>
        <taxon>Spermatophyta</taxon>
        <taxon>Magnoliopsida</taxon>
        <taxon>eudicotyledons</taxon>
        <taxon>Gunneridae</taxon>
        <taxon>Pentapetalae</taxon>
        <taxon>Caryophyllales</taxon>
        <taxon>Nepenthaceae</taxon>
        <taxon>Nepenthes</taxon>
    </lineage>
</organism>
<dbReference type="EMBL" id="BSYO01000011">
    <property type="protein sequence ID" value="GMH12187.1"/>
    <property type="molecule type" value="Genomic_DNA"/>
</dbReference>
<keyword evidence="1" id="KW-0472">Membrane</keyword>
<keyword evidence="1" id="KW-0812">Transmembrane</keyword>
<proteinExistence type="predicted"/>
<evidence type="ECO:0000256" key="1">
    <source>
        <dbReference type="SAM" id="Phobius"/>
    </source>
</evidence>
<sequence length="149" mass="15949">MPTSRRCPTSTLVDQNHGCCHLPVARSPSAPRVLHLSLPVFNAMFVVVFSTIVGHTDANTEDRRRLLQASRHRKPSPSLLALTGLVPFLAPASPAHDSYRMAQRSCYPCASTVAGKLCVSTSCCNRLSDGAIARFAASEPPPSSALVHT</sequence>
<keyword evidence="1" id="KW-1133">Transmembrane helix</keyword>